<dbReference type="GeneID" id="110242627"/>
<dbReference type="InterPro" id="IPR005036">
    <property type="entry name" value="CBM21_dom"/>
</dbReference>
<feature type="region of interest" description="Disordered" evidence="1">
    <location>
        <begin position="1"/>
        <end position="21"/>
    </location>
</feature>
<dbReference type="InterPro" id="IPR038175">
    <property type="entry name" value="CBM21_dom_sf"/>
</dbReference>
<dbReference type="EnsemblMetazoa" id="XM_021048638.2">
    <property type="protein sequence ID" value="XP_020904297.1"/>
    <property type="gene ID" value="LOC110242627"/>
</dbReference>
<dbReference type="GO" id="GO:0000164">
    <property type="term" value="C:protein phosphatase type 1 complex"/>
    <property type="evidence" value="ECO:0007669"/>
    <property type="project" value="TreeGrafter"/>
</dbReference>
<dbReference type="GO" id="GO:0008157">
    <property type="term" value="F:protein phosphatase 1 binding"/>
    <property type="evidence" value="ECO:0007669"/>
    <property type="project" value="TreeGrafter"/>
</dbReference>
<accession>A0A913XH40</accession>
<feature type="domain" description="CBM21" evidence="2">
    <location>
        <begin position="73"/>
        <end position="180"/>
    </location>
</feature>
<dbReference type="Proteomes" id="UP000887567">
    <property type="component" value="Unplaced"/>
</dbReference>
<evidence type="ECO:0000313" key="3">
    <source>
        <dbReference type="EnsemblMetazoa" id="XP_020904297.1"/>
    </source>
</evidence>
<dbReference type="GO" id="GO:2001069">
    <property type="term" value="F:glycogen binding"/>
    <property type="evidence" value="ECO:0007669"/>
    <property type="project" value="TreeGrafter"/>
</dbReference>
<dbReference type="OMA" id="CENIGKC"/>
<dbReference type="PANTHER" id="PTHR12307:SF53">
    <property type="entry name" value="PROTEIN PHOSPHATASE 1 REGULATORY SUBUNIT"/>
    <property type="match status" value="1"/>
</dbReference>
<keyword evidence="4" id="KW-1185">Reference proteome</keyword>
<dbReference type="AlphaFoldDB" id="A0A913XH40"/>
<protein>
    <recommendedName>
        <fullName evidence="2">CBM21 domain-containing protein</fullName>
    </recommendedName>
</protein>
<name>A0A913XH40_EXADI</name>
<organism evidence="3 4">
    <name type="scientific">Exaiptasia diaphana</name>
    <name type="common">Tropical sea anemone</name>
    <name type="synonym">Aiptasia pulchella</name>
    <dbReference type="NCBI Taxonomy" id="2652724"/>
    <lineage>
        <taxon>Eukaryota</taxon>
        <taxon>Metazoa</taxon>
        <taxon>Cnidaria</taxon>
        <taxon>Anthozoa</taxon>
        <taxon>Hexacorallia</taxon>
        <taxon>Actiniaria</taxon>
        <taxon>Aiptasiidae</taxon>
        <taxon>Exaiptasia</taxon>
    </lineage>
</organism>
<dbReference type="Pfam" id="PF03370">
    <property type="entry name" value="CBM_21"/>
    <property type="match status" value="1"/>
</dbReference>
<evidence type="ECO:0000313" key="4">
    <source>
        <dbReference type="Proteomes" id="UP000887567"/>
    </source>
</evidence>
<evidence type="ECO:0000256" key="1">
    <source>
        <dbReference type="SAM" id="MobiDB-lite"/>
    </source>
</evidence>
<dbReference type="RefSeq" id="XP_020904297.1">
    <property type="nucleotide sequence ID" value="XM_021048638.2"/>
</dbReference>
<reference evidence="3" key="1">
    <citation type="submission" date="2022-11" db="UniProtKB">
        <authorList>
            <consortium name="EnsemblMetazoa"/>
        </authorList>
    </citation>
    <scope>IDENTIFICATION</scope>
</reference>
<dbReference type="Gene3D" id="2.60.40.2440">
    <property type="entry name" value="Carbohydrate binding type-21 domain"/>
    <property type="match status" value="1"/>
</dbReference>
<proteinExistence type="predicted"/>
<dbReference type="PANTHER" id="PTHR12307">
    <property type="entry name" value="PROTEIN PHOSPHATASE 1 REGULATORY SUBUNIT"/>
    <property type="match status" value="1"/>
</dbReference>
<dbReference type="GO" id="GO:0005979">
    <property type="term" value="P:regulation of glycogen biosynthetic process"/>
    <property type="evidence" value="ECO:0007669"/>
    <property type="project" value="TreeGrafter"/>
</dbReference>
<dbReference type="PROSITE" id="PS51159">
    <property type="entry name" value="CBM21"/>
    <property type="match status" value="1"/>
</dbReference>
<dbReference type="KEGG" id="epa:110242627"/>
<dbReference type="OrthoDB" id="1881at2759"/>
<dbReference type="InterPro" id="IPR050782">
    <property type="entry name" value="PP1_regulatory_subunit_3"/>
</dbReference>
<sequence length="193" mass="22354">MKDREEFEQNQCSPPDSPTKRKVTFADHLGQSLCSIKTITPNSSVEDLSPRRPENINFLHCDFQQPSSLKDFKDRLSEQNVCLENLAFSGFAVTGTVIVKNICFSKDVTVRYSMDKWKTYKDVWADYVNQLEGGLEDRFQFRIYLLHNIDAGSELEFAVRFRAGRLEFWDNNNRKNYRVVCREPVVIKSPGKG</sequence>
<evidence type="ECO:0000259" key="2">
    <source>
        <dbReference type="PROSITE" id="PS51159"/>
    </source>
</evidence>